<accession>A0A0D2CZ89</accession>
<dbReference type="VEuPathDB" id="FungiDB:PV07_01993"/>
<feature type="compositionally biased region" description="Acidic residues" evidence="2">
    <location>
        <begin position="1039"/>
        <end position="1055"/>
    </location>
</feature>
<dbReference type="AlphaFoldDB" id="A0A0D2CZ89"/>
<keyword evidence="3" id="KW-0812">Transmembrane</keyword>
<feature type="transmembrane region" description="Helical" evidence="3">
    <location>
        <begin position="88"/>
        <end position="114"/>
    </location>
</feature>
<protein>
    <submittedName>
        <fullName evidence="4">Uncharacterized protein</fullName>
    </submittedName>
</protein>
<dbReference type="STRING" id="569365.A0A0D2CZ89"/>
<feature type="transmembrane region" description="Helical" evidence="3">
    <location>
        <begin position="143"/>
        <end position="159"/>
    </location>
</feature>
<reference evidence="4 5" key="1">
    <citation type="submission" date="2015-01" db="EMBL/GenBank/DDBJ databases">
        <title>The Genome Sequence of Cladophialophora immunda CBS83496.</title>
        <authorList>
            <consortium name="The Broad Institute Genomics Platform"/>
            <person name="Cuomo C."/>
            <person name="de Hoog S."/>
            <person name="Gorbushina A."/>
            <person name="Stielow B."/>
            <person name="Teixiera M."/>
            <person name="Abouelleil A."/>
            <person name="Chapman S.B."/>
            <person name="Priest M."/>
            <person name="Young S.K."/>
            <person name="Wortman J."/>
            <person name="Nusbaum C."/>
            <person name="Birren B."/>
        </authorList>
    </citation>
    <scope>NUCLEOTIDE SEQUENCE [LARGE SCALE GENOMIC DNA]</scope>
    <source>
        <strain evidence="4 5">CBS 83496</strain>
    </source>
</reference>
<feature type="transmembrane region" description="Helical" evidence="3">
    <location>
        <begin position="29"/>
        <end position="46"/>
    </location>
</feature>
<feature type="compositionally biased region" description="Low complexity" evidence="2">
    <location>
        <begin position="1029"/>
        <end position="1038"/>
    </location>
</feature>
<keyword evidence="1" id="KW-0175">Coiled coil</keyword>
<evidence type="ECO:0000313" key="5">
    <source>
        <dbReference type="Proteomes" id="UP000054466"/>
    </source>
</evidence>
<feature type="coiled-coil region" evidence="1">
    <location>
        <begin position="572"/>
        <end position="599"/>
    </location>
</feature>
<feature type="compositionally biased region" description="Polar residues" evidence="2">
    <location>
        <begin position="897"/>
        <end position="909"/>
    </location>
</feature>
<organism evidence="4 5">
    <name type="scientific">Cladophialophora immunda</name>
    <dbReference type="NCBI Taxonomy" id="569365"/>
    <lineage>
        <taxon>Eukaryota</taxon>
        <taxon>Fungi</taxon>
        <taxon>Dikarya</taxon>
        <taxon>Ascomycota</taxon>
        <taxon>Pezizomycotina</taxon>
        <taxon>Eurotiomycetes</taxon>
        <taxon>Chaetothyriomycetidae</taxon>
        <taxon>Chaetothyriales</taxon>
        <taxon>Herpotrichiellaceae</taxon>
        <taxon>Cladophialophora</taxon>
    </lineage>
</organism>
<evidence type="ECO:0000256" key="3">
    <source>
        <dbReference type="SAM" id="Phobius"/>
    </source>
</evidence>
<keyword evidence="5" id="KW-1185">Reference proteome</keyword>
<dbReference type="GeneID" id="27341187"/>
<evidence type="ECO:0000256" key="1">
    <source>
        <dbReference type="SAM" id="Coils"/>
    </source>
</evidence>
<gene>
    <name evidence="4" type="ORF">PV07_01993</name>
</gene>
<feature type="region of interest" description="Disordered" evidence="2">
    <location>
        <begin position="897"/>
        <end position="934"/>
    </location>
</feature>
<evidence type="ECO:0000313" key="4">
    <source>
        <dbReference type="EMBL" id="KIW35290.1"/>
    </source>
</evidence>
<name>A0A0D2CZ89_9EURO</name>
<keyword evidence="3" id="KW-1133">Transmembrane helix</keyword>
<feature type="coiled-coil region" evidence="1">
    <location>
        <begin position="229"/>
        <end position="256"/>
    </location>
</feature>
<dbReference type="Proteomes" id="UP000054466">
    <property type="component" value="Unassembled WGS sequence"/>
</dbReference>
<feature type="compositionally biased region" description="Low complexity" evidence="2">
    <location>
        <begin position="999"/>
        <end position="1016"/>
    </location>
</feature>
<dbReference type="HOGENOM" id="CLU_290181_0_0_1"/>
<keyword evidence="3" id="KW-0472">Membrane</keyword>
<dbReference type="OrthoDB" id="4150436at2759"/>
<feature type="coiled-coil region" evidence="1">
    <location>
        <begin position="631"/>
        <end position="726"/>
    </location>
</feature>
<sequence>MAAETTTTFPSLQEYISLVMAEEMPWEDVTLVVTKMCIFFIIYHLARHQVLSAMYEAVQNPEVGLPQLHDSVSKYLTHILKTLHVGALLLLMALVLGIPGTAIVCYLLIIFFFLQEWRGAATKTFNFITATLSSLFQKYKDSVDLVALLFGTILFIYRLCSSTWQALYSLKHLCAHIINSPHWSTLKSALDSVTCPALKYLQKRTQFVAALANSTSELLFRLRGGREALRAALERNAQLCEENARLAAEIAALRLQATPKDKQGIWIHERPSFPGQSHSFQVELLSKLRRDCRVAQKESERWRMAWEECQGRIAELEACDADADACVLAATSQRDGRIRALEAEKTAVAASAASKVNAMASALEAEKAESHKLRSSLEAQVAKSGDLESRLGSERVVSQRLGEEAAVLRRGRDADSALLEKVRMEAAQAERAAADRVRGQKDAEISVLKAQLAEAQANAAVVVVDTAEMGVQTDLAAEASPVVTPVDVNDAGTQTECIGPDTQSQHAASEDLESELLASKKALEEKGKELAAYQQAWKKTSDDLISCNTDLQKAVKETTELRSRNMKGGQELQQSKRDVEQLRQLLAHREQEAANLLHQLTHCKESAEKQQPVAEEVKYWRGRTETLSTEMANLRAENLKAKGQLDEVQERFRTGEKQYYALQRDMRQQLDTKEKSYKELEKQLKAELEMRARDVQVQALMQNSQVESLQKQVMSKDFEIRDLRQQIDQHKMDSEVAVTTPRSDRIGASPFPTPIKTPISKLLENKVREHAEDMKKHAIEKQQLESRIAAQAQDLQKLWDTKDQLEQDKLRLEAENKNLQDQISDEAMDVAFAKEFLEEDKEDIKQAQEEAQSWKTQFNEAQVSVKNMQLDLQFKEGQVDAARMQADLYKKQAQNLEVQQAPNSQQGNPPTLRLRPHKRSASLDSQDEKPGQDIKKILTKRQFKGLLPSSRLHQGHMVQSQQAQAPRPPQAQVFQHLQAQASQPSQAQIFPPLLQVQVSQPTQAQVPQPPQMQANQLAQAQTFQPAHGQATQAATSETEQADENMDESSIISEEE</sequence>
<dbReference type="RefSeq" id="XP_016255506.1">
    <property type="nucleotide sequence ID" value="XM_016388578.1"/>
</dbReference>
<dbReference type="EMBL" id="KN847040">
    <property type="protein sequence ID" value="KIW35290.1"/>
    <property type="molecule type" value="Genomic_DNA"/>
</dbReference>
<proteinExistence type="predicted"/>
<evidence type="ECO:0000256" key="2">
    <source>
        <dbReference type="SAM" id="MobiDB-lite"/>
    </source>
</evidence>
<feature type="region of interest" description="Disordered" evidence="2">
    <location>
        <begin position="731"/>
        <end position="753"/>
    </location>
</feature>
<feature type="region of interest" description="Disordered" evidence="2">
    <location>
        <begin position="999"/>
        <end position="1055"/>
    </location>
</feature>